<accession>A0A348AIT7</accession>
<name>A0A348AIT7_9FIRM</name>
<dbReference type="InterPro" id="IPR002104">
    <property type="entry name" value="Integrase_catalytic"/>
</dbReference>
<dbReference type="Pfam" id="PF00589">
    <property type="entry name" value="Phage_integrase"/>
    <property type="match status" value="1"/>
</dbReference>
<dbReference type="OrthoDB" id="9803188at2"/>
<dbReference type="PROSITE" id="PS51898">
    <property type="entry name" value="TYR_RECOMBINASE"/>
    <property type="match status" value="1"/>
</dbReference>
<organism evidence="3 4">
    <name type="scientific">Methylomusa anaerophila</name>
    <dbReference type="NCBI Taxonomy" id="1930071"/>
    <lineage>
        <taxon>Bacteria</taxon>
        <taxon>Bacillati</taxon>
        <taxon>Bacillota</taxon>
        <taxon>Negativicutes</taxon>
        <taxon>Selenomonadales</taxon>
        <taxon>Sporomusaceae</taxon>
        <taxon>Methylomusa</taxon>
    </lineage>
</organism>
<dbReference type="Proteomes" id="UP000276437">
    <property type="component" value="Chromosome"/>
</dbReference>
<dbReference type="AlphaFoldDB" id="A0A348AIT7"/>
<protein>
    <submittedName>
        <fullName evidence="3">Tyrosine recombinase XerC</fullName>
    </submittedName>
</protein>
<dbReference type="PANTHER" id="PTHR30349:SF90">
    <property type="entry name" value="TYROSINE RECOMBINASE XERD"/>
    <property type="match status" value="1"/>
</dbReference>
<evidence type="ECO:0000313" key="4">
    <source>
        <dbReference type="Proteomes" id="UP000276437"/>
    </source>
</evidence>
<proteinExistence type="predicted"/>
<dbReference type="GO" id="GO:0003677">
    <property type="term" value="F:DNA binding"/>
    <property type="evidence" value="ECO:0007669"/>
    <property type="project" value="InterPro"/>
</dbReference>
<gene>
    <name evidence="3" type="primary">xerC_3</name>
    <name evidence="3" type="ORF">MAMMFC1_01652</name>
</gene>
<keyword evidence="4" id="KW-1185">Reference proteome</keyword>
<sequence>MKDSTIFGIIQQALMILEKEVGLAPSSLEVIASRSFKPISAFFKVKQEEFYSEDLINELEELYRENLQAGAISRNVFNLRTRGIRILREVGETGRFVWKGPAYKDTFALSENFECIIAGVADDSRSELRNRNNQTIVRRFLLSLTGLGISDISQIKAEHVQMFLSDISQTRAKSMDDVVGSLRKLDHYLISSGDSGLPYAGLLMVPRARERKIYPCMPLDDLNLVIRSIDRSTAIGKRDYAILLLAASSGMRAGDIAKIKLSDIDWRKSEVQIIQGKTQIPISLPLQRAVGAALADYILNSRPESESPQIFLRSLAPFQSFKDGVSVACVLRRRMKAAGVSHRLGDGKTMHGIRRMLGTQMTMEGVPITTVTQILGHQNTGATRPYIPLDIEGLRECALGFDSFEEGSRL</sequence>
<evidence type="ECO:0000313" key="3">
    <source>
        <dbReference type="EMBL" id="BBB90985.1"/>
    </source>
</evidence>
<dbReference type="PANTHER" id="PTHR30349">
    <property type="entry name" value="PHAGE INTEGRASE-RELATED"/>
    <property type="match status" value="1"/>
</dbReference>
<keyword evidence="1" id="KW-0233">DNA recombination</keyword>
<dbReference type="GO" id="GO:0015074">
    <property type="term" value="P:DNA integration"/>
    <property type="evidence" value="ECO:0007669"/>
    <property type="project" value="InterPro"/>
</dbReference>
<dbReference type="RefSeq" id="WP_126308059.1">
    <property type="nucleotide sequence ID" value="NZ_AP018449.1"/>
</dbReference>
<dbReference type="InterPro" id="IPR013762">
    <property type="entry name" value="Integrase-like_cat_sf"/>
</dbReference>
<evidence type="ECO:0000259" key="2">
    <source>
        <dbReference type="PROSITE" id="PS51898"/>
    </source>
</evidence>
<evidence type="ECO:0000256" key="1">
    <source>
        <dbReference type="ARBA" id="ARBA00023172"/>
    </source>
</evidence>
<dbReference type="KEGG" id="mana:MAMMFC1_01652"/>
<dbReference type="Gene3D" id="1.10.443.10">
    <property type="entry name" value="Intergrase catalytic core"/>
    <property type="match status" value="1"/>
</dbReference>
<dbReference type="CDD" id="cd01188">
    <property type="entry name" value="INT_RitA_C_like"/>
    <property type="match status" value="1"/>
</dbReference>
<dbReference type="EMBL" id="AP018449">
    <property type="protein sequence ID" value="BBB90985.1"/>
    <property type="molecule type" value="Genomic_DNA"/>
</dbReference>
<dbReference type="GO" id="GO:0006310">
    <property type="term" value="P:DNA recombination"/>
    <property type="evidence" value="ECO:0007669"/>
    <property type="project" value="UniProtKB-KW"/>
</dbReference>
<dbReference type="SUPFAM" id="SSF56349">
    <property type="entry name" value="DNA breaking-rejoining enzymes"/>
    <property type="match status" value="1"/>
</dbReference>
<dbReference type="InterPro" id="IPR050090">
    <property type="entry name" value="Tyrosine_recombinase_XerCD"/>
</dbReference>
<reference evidence="3 4" key="1">
    <citation type="journal article" date="2018" name="Int. J. Syst. Evol. Microbiol.">
        <title>Methylomusa anaerophila gen. nov., sp. nov., an anaerobic methanol-utilizing bacterium isolated from a microbial fuel cell.</title>
        <authorList>
            <person name="Amano N."/>
            <person name="Yamamuro A."/>
            <person name="Miyahara M."/>
            <person name="Kouzuma A."/>
            <person name="Abe T."/>
            <person name="Watanabe K."/>
        </authorList>
    </citation>
    <scope>NUCLEOTIDE SEQUENCE [LARGE SCALE GENOMIC DNA]</scope>
    <source>
        <strain evidence="3 4">MMFC1</strain>
    </source>
</reference>
<feature type="domain" description="Tyr recombinase" evidence="2">
    <location>
        <begin position="212"/>
        <end position="399"/>
    </location>
</feature>
<dbReference type="InterPro" id="IPR011010">
    <property type="entry name" value="DNA_brk_join_enz"/>
</dbReference>